<protein>
    <submittedName>
        <fullName evidence="2">Uncharacterized protein</fullName>
    </submittedName>
</protein>
<feature type="compositionally biased region" description="Basic and acidic residues" evidence="1">
    <location>
        <begin position="899"/>
        <end position="909"/>
    </location>
</feature>
<reference evidence="2" key="1">
    <citation type="submission" date="2021-02" db="EMBL/GenBank/DDBJ databases">
        <authorList>
            <person name="Dougan E. K."/>
            <person name="Rhodes N."/>
            <person name="Thang M."/>
            <person name="Chan C."/>
        </authorList>
    </citation>
    <scope>NUCLEOTIDE SEQUENCE</scope>
</reference>
<evidence type="ECO:0000313" key="2">
    <source>
        <dbReference type="EMBL" id="CAE7294085.1"/>
    </source>
</evidence>
<feature type="region of interest" description="Disordered" evidence="1">
    <location>
        <begin position="455"/>
        <end position="497"/>
    </location>
</feature>
<evidence type="ECO:0000313" key="3">
    <source>
        <dbReference type="Proteomes" id="UP000601435"/>
    </source>
</evidence>
<dbReference type="OrthoDB" id="448437at2759"/>
<feature type="compositionally biased region" description="Acidic residues" evidence="1">
    <location>
        <begin position="206"/>
        <end position="227"/>
    </location>
</feature>
<name>A0A812N1J2_9DINO</name>
<sequence>NIGAYYENACERKNIPSWSGQPGTLRSWLKLLACWEAETTLHREKWGLRLYQSFPENSQPRKIADQIPMSELLSPSGYDLVLTAVMTKYRPYLDIAGPASVDKFFYSGDRSKGESFSNFIATKEIARQDLETNLGERLNDKVAGRILLRQAHLSDLQRELISLRDQSTLMGFDEVAAANAELGASSAKHYPVIYHDQVDNRFQNPGDEDQVGDESEEEDRTYDEEESTYLAAHHSAYADVRRDLKDRRKERGFIKHNKAPPQRPRSAMRPSSKGQGRGRSFRSRSNNHPQRKGGSKMVKGSLEVNFIVSRGPGGGQVFMMQGSTPWAHLEVRGYEAIVDTAAEDAVIGVTAMDALHRRGSSTGKRARCSIAVAGVHALLRFHVLRDGQFTTPPLLPISFLEAIGANIDLPSEKLSTPAGHSTSMTRLPSGHRTVPILDFQGRAWALPTQLRVAGRDPFQTSSSTSSWMASSMTTTQPRPSTSTRSSTNTTQSTPSSFGHNNFLGEYVCDSALRPSPTSSNLVAFRAGEEIEAKALQFLQESRWSMQDMEDLLQLLRPMRRDHFRNILGKPLQGEAFSAVFGAYAHGSFVGITKATTKYPQLVKYINCWVRQQVPEASFSSISIGANVRAPLHRDVNNDVCSKNITVSFGRHKGGALWIQDYDPNASLGRSKTVKGPQGQELVGSLVRQRADRLVANESKLSEGLPKKRLGVAKVEAAWKRLTVRILVMLATARQQMVVDEFYIVDSPPEDPKEKASSSHEAKPKRRATKNSHINQGIGQPLARSKAHKTFAVEPQACQHPPDKLRCRANAIFQWWTCTLCGSRWQRNDTVETTNDPLPKTSENEPKIMGRRGQEFPKFLPAKGFHFGVFQRDGWDRIDSNTFDENTAADHVDNRKVTFSHEDDIARDTDDSTPQEELNAGSDGDLRDQLGRGDTIGRGNGTPRQTREVRPRVLLDAASITASSPTPLRKLRKELQSQGWMVKTLLLLITWAGNDWSKPLPSFLGPPRLRMDWSTTEQEWMTHSEAPSTSSRPTTWCCYVFEDKMQKFNWVLDSSGHQVPNIRDKDVKAINKATRENLVTQGKFLVGATPVKEIEVGAVGHAVDLHLGWDFNREEHRRGKSGYYVDYVPKEVDIYYKVQSLE</sequence>
<organism evidence="2 3">
    <name type="scientific">Symbiodinium necroappetens</name>
    <dbReference type="NCBI Taxonomy" id="1628268"/>
    <lineage>
        <taxon>Eukaryota</taxon>
        <taxon>Sar</taxon>
        <taxon>Alveolata</taxon>
        <taxon>Dinophyceae</taxon>
        <taxon>Suessiales</taxon>
        <taxon>Symbiodiniaceae</taxon>
        <taxon>Symbiodinium</taxon>
    </lineage>
</organism>
<dbReference type="AlphaFoldDB" id="A0A812N1J2"/>
<gene>
    <name evidence="2" type="ORF">SNEC2469_LOCUS7216</name>
</gene>
<feature type="compositionally biased region" description="Low complexity" evidence="1">
    <location>
        <begin position="460"/>
        <end position="496"/>
    </location>
</feature>
<accession>A0A812N1J2</accession>
<feature type="non-terminal residue" evidence="2">
    <location>
        <position position="1141"/>
    </location>
</feature>
<keyword evidence="3" id="KW-1185">Reference proteome</keyword>
<dbReference type="Proteomes" id="UP000601435">
    <property type="component" value="Unassembled WGS sequence"/>
</dbReference>
<feature type="region of interest" description="Disordered" evidence="1">
    <location>
        <begin position="249"/>
        <end position="298"/>
    </location>
</feature>
<feature type="compositionally biased region" description="Basic and acidic residues" evidence="1">
    <location>
        <begin position="749"/>
        <end position="761"/>
    </location>
</feature>
<comment type="caution">
    <text evidence="2">The sequence shown here is derived from an EMBL/GenBank/DDBJ whole genome shotgun (WGS) entry which is preliminary data.</text>
</comment>
<feature type="region of interest" description="Disordered" evidence="1">
    <location>
        <begin position="747"/>
        <end position="785"/>
    </location>
</feature>
<feature type="region of interest" description="Disordered" evidence="1">
    <location>
        <begin position="899"/>
        <end position="949"/>
    </location>
</feature>
<dbReference type="EMBL" id="CAJNJA010012325">
    <property type="protein sequence ID" value="CAE7294085.1"/>
    <property type="molecule type" value="Genomic_DNA"/>
</dbReference>
<proteinExistence type="predicted"/>
<evidence type="ECO:0000256" key="1">
    <source>
        <dbReference type="SAM" id="MobiDB-lite"/>
    </source>
</evidence>
<feature type="region of interest" description="Disordered" evidence="1">
    <location>
        <begin position="199"/>
        <end position="236"/>
    </location>
</feature>